<reference evidence="1 2" key="1">
    <citation type="submission" date="2019-08" db="EMBL/GenBank/DDBJ databases">
        <authorList>
            <person name="Alioto T."/>
            <person name="Alioto T."/>
            <person name="Gomez Garrido J."/>
        </authorList>
    </citation>
    <scope>NUCLEOTIDE SEQUENCE [LARGE SCALE GENOMIC DNA]</scope>
</reference>
<keyword evidence="2" id="KW-1185">Reference proteome</keyword>
<evidence type="ECO:0000313" key="2">
    <source>
        <dbReference type="Proteomes" id="UP000325440"/>
    </source>
</evidence>
<gene>
    <name evidence="1" type="ORF">CINCED_3A024346</name>
</gene>
<evidence type="ECO:0000313" key="1">
    <source>
        <dbReference type="EMBL" id="VVC28735.1"/>
    </source>
</evidence>
<name>A0A5E4MHE0_9HEMI</name>
<sequence>MAPYLNLFDIETENQSSTVLLLKGARTEDRQYTDEYRQSTQERECLPIIETFGTLKTGRYRVK</sequence>
<dbReference type="EMBL" id="CABPRJ010000483">
    <property type="protein sequence ID" value="VVC28735.1"/>
    <property type="molecule type" value="Genomic_DNA"/>
</dbReference>
<dbReference type="Proteomes" id="UP000325440">
    <property type="component" value="Unassembled WGS sequence"/>
</dbReference>
<accession>A0A5E4MHE0</accession>
<proteinExistence type="predicted"/>
<organism evidence="1 2">
    <name type="scientific">Cinara cedri</name>
    <dbReference type="NCBI Taxonomy" id="506608"/>
    <lineage>
        <taxon>Eukaryota</taxon>
        <taxon>Metazoa</taxon>
        <taxon>Ecdysozoa</taxon>
        <taxon>Arthropoda</taxon>
        <taxon>Hexapoda</taxon>
        <taxon>Insecta</taxon>
        <taxon>Pterygota</taxon>
        <taxon>Neoptera</taxon>
        <taxon>Paraneoptera</taxon>
        <taxon>Hemiptera</taxon>
        <taxon>Sternorrhyncha</taxon>
        <taxon>Aphidomorpha</taxon>
        <taxon>Aphidoidea</taxon>
        <taxon>Aphididae</taxon>
        <taxon>Lachninae</taxon>
        <taxon>Cinara</taxon>
    </lineage>
</organism>
<protein>
    <submittedName>
        <fullName evidence="1">Uncharacterized protein</fullName>
    </submittedName>
</protein>
<dbReference type="AlphaFoldDB" id="A0A5E4MHE0"/>